<dbReference type="InterPro" id="IPR025158">
    <property type="entry name" value="Mg_chelat-rel_C"/>
</dbReference>
<feature type="domain" description="AAA+ ATPase" evidence="2">
    <location>
        <begin position="224"/>
        <end position="407"/>
    </location>
</feature>
<sequence>MALARTRSVSLVGVEGFVVDVEAAITSGVPGLHLVGLPDAALNEARDRVRAAVYNSGEDWPNRHVTVSLFPASLPKRGSIFDTAIAVALMAAAEAVPPTSCAGLVVIGELGLDGRLRAIPGVLPAVLAAANTGCRKVVVPHANSAEARLVPDMEVISAGTLRGLLCLLRDEPPPVEEPVEELMTPRRSADGLVLRNQGHRGDLDLADVRGQAEARHALEISAAGGHHLFFSGPPGCGKTMLAERLPTLLPPLDRDAALEVTTIHSVAGTLPLGQPLIVQAPFYAPHHTASTPAMVGGGSGRMLQPGAVSLAHRGILFLDEAPEFQRGVLDALRQPLEEGEVRISRTEGTASFPARFTLVLAANPCPCAAAKTINCSCAPNIRRRYLSRISGPLLDRIDLKLELTPATRAELRYDLEFAESSDVVAERVLLARERTLKRLADTPWRSNSEIPGPELRRRYTPRPEAMMAADEALQNGSLSARGLDRILRVAWTISDLAGRDEPGEDDIGGALALWTGRRP</sequence>
<dbReference type="SUPFAM" id="SSF52540">
    <property type="entry name" value="P-loop containing nucleoside triphosphate hydrolases"/>
    <property type="match status" value="1"/>
</dbReference>
<comment type="caution">
    <text evidence="3">The sequence shown here is derived from an EMBL/GenBank/DDBJ whole genome shotgun (WGS) entry which is preliminary data.</text>
</comment>
<gene>
    <name evidence="3" type="ORF">ACFPZN_31945</name>
</gene>
<dbReference type="Gene3D" id="3.30.230.10">
    <property type="match status" value="1"/>
</dbReference>
<proteinExistence type="inferred from homology"/>
<dbReference type="InterPro" id="IPR027417">
    <property type="entry name" value="P-loop_NTPase"/>
</dbReference>
<dbReference type="Gene3D" id="3.40.50.300">
    <property type="entry name" value="P-loop containing nucleotide triphosphate hydrolases"/>
    <property type="match status" value="1"/>
</dbReference>
<dbReference type="InterPro" id="IPR003593">
    <property type="entry name" value="AAA+_ATPase"/>
</dbReference>
<dbReference type="CDD" id="cd00009">
    <property type="entry name" value="AAA"/>
    <property type="match status" value="1"/>
</dbReference>
<organism evidence="3 4">
    <name type="scientific">Actinomadura rugatobispora</name>
    <dbReference type="NCBI Taxonomy" id="1994"/>
    <lineage>
        <taxon>Bacteria</taxon>
        <taxon>Bacillati</taxon>
        <taxon>Actinomycetota</taxon>
        <taxon>Actinomycetes</taxon>
        <taxon>Streptosporangiales</taxon>
        <taxon>Thermomonosporaceae</taxon>
        <taxon>Actinomadura</taxon>
    </lineage>
</organism>
<dbReference type="InterPro" id="IPR014721">
    <property type="entry name" value="Ribsml_uS5_D2-typ_fold_subgr"/>
</dbReference>
<dbReference type="SUPFAM" id="SSF54211">
    <property type="entry name" value="Ribosomal protein S5 domain 2-like"/>
    <property type="match status" value="1"/>
</dbReference>
<protein>
    <submittedName>
        <fullName evidence="3">YifB family Mg chelatase-like AAA ATPase</fullName>
    </submittedName>
</protein>
<reference evidence="4" key="1">
    <citation type="journal article" date="2019" name="Int. J. Syst. Evol. Microbiol.">
        <title>The Global Catalogue of Microorganisms (GCM) 10K type strain sequencing project: providing services to taxonomists for standard genome sequencing and annotation.</title>
        <authorList>
            <consortium name="The Broad Institute Genomics Platform"/>
            <consortium name="The Broad Institute Genome Sequencing Center for Infectious Disease"/>
            <person name="Wu L."/>
            <person name="Ma J."/>
        </authorList>
    </citation>
    <scope>NUCLEOTIDE SEQUENCE [LARGE SCALE GENOMIC DNA]</scope>
    <source>
        <strain evidence="4">KCTC 42087</strain>
    </source>
</reference>
<dbReference type="InterPro" id="IPR045006">
    <property type="entry name" value="CHLI-like"/>
</dbReference>
<dbReference type="NCBIfam" id="TIGR00368">
    <property type="entry name" value="YifB family Mg chelatase-like AAA ATPase"/>
    <property type="match status" value="1"/>
</dbReference>
<dbReference type="Pfam" id="PF13541">
    <property type="entry name" value="ChlI"/>
    <property type="match status" value="1"/>
</dbReference>
<dbReference type="Pfam" id="PF01078">
    <property type="entry name" value="Mg_chelatase"/>
    <property type="match status" value="1"/>
</dbReference>
<dbReference type="Proteomes" id="UP001596074">
    <property type="component" value="Unassembled WGS sequence"/>
</dbReference>
<dbReference type="PANTHER" id="PTHR32039">
    <property type="entry name" value="MAGNESIUM-CHELATASE SUBUNIT CHLI"/>
    <property type="match status" value="1"/>
</dbReference>
<dbReference type="EMBL" id="JBHSON010000052">
    <property type="protein sequence ID" value="MFC5750262.1"/>
    <property type="molecule type" value="Genomic_DNA"/>
</dbReference>
<evidence type="ECO:0000259" key="2">
    <source>
        <dbReference type="SMART" id="SM00382"/>
    </source>
</evidence>
<accession>A0ABW1A5G3</accession>
<dbReference type="InterPro" id="IPR020568">
    <property type="entry name" value="Ribosomal_Su5_D2-typ_SF"/>
</dbReference>
<dbReference type="SMART" id="SM00382">
    <property type="entry name" value="AAA"/>
    <property type="match status" value="1"/>
</dbReference>
<dbReference type="Pfam" id="PF13335">
    <property type="entry name" value="Mg_chelatase_C"/>
    <property type="match status" value="1"/>
</dbReference>
<dbReference type="InterPro" id="IPR000523">
    <property type="entry name" value="Mg_chelatse_chII-like_cat_dom"/>
</dbReference>
<dbReference type="RefSeq" id="WP_378286003.1">
    <property type="nucleotide sequence ID" value="NZ_JBHSON010000052.1"/>
</dbReference>
<keyword evidence="4" id="KW-1185">Reference proteome</keyword>
<comment type="similarity">
    <text evidence="1">Belongs to the Mg-chelatase subunits D/I family. ComM subfamily.</text>
</comment>
<dbReference type="InterPro" id="IPR004482">
    <property type="entry name" value="Mg_chelat-rel"/>
</dbReference>
<evidence type="ECO:0000313" key="4">
    <source>
        <dbReference type="Proteomes" id="UP001596074"/>
    </source>
</evidence>
<evidence type="ECO:0000256" key="1">
    <source>
        <dbReference type="ARBA" id="ARBA00006354"/>
    </source>
</evidence>
<evidence type="ECO:0000313" key="3">
    <source>
        <dbReference type="EMBL" id="MFC5750262.1"/>
    </source>
</evidence>
<name>A0ABW1A5G3_9ACTN</name>
<dbReference type="PANTHER" id="PTHR32039:SF7">
    <property type="entry name" value="COMPETENCE PROTEIN COMM"/>
    <property type="match status" value="1"/>
</dbReference>